<gene>
    <name evidence="1" type="ORF">HHUB_2377</name>
</gene>
<evidence type="ECO:0000313" key="1">
    <source>
        <dbReference type="EMBL" id="CQH56410.1"/>
    </source>
</evidence>
<name>A0A0U5H365_9EURY</name>
<dbReference type="Proteomes" id="UP000066737">
    <property type="component" value="Chromosome I"/>
</dbReference>
<sequence>MTTDFTPDDGLSNTADFEAALGRVLLAARRNDIDPRGAWEYRSDDPGPDVEVVVVELAE</sequence>
<keyword evidence="2" id="KW-1185">Reference proteome</keyword>
<dbReference type="GeneID" id="91109830"/>
<reference evidence="2" key="1">
    <citation type="journal article" date="2016" name="Environ. Microbiol.">
        <title>The complete genome of a viable archaeum isolated from 123-million-year-old rock salt.</title>
        <authorList>
            <person name="Jaakkola S.T."/>
            <person name="Pfeiffer F."/>
            <person name="Ravantti J.J."/>
            <person name="Guo Q."/>
            <person name="Liu Y."/>
            <person name="Chen X."/>
            <person name="Ma H."/>
            <person name="Yang C."/>
            <person name="Oksanen H.M."/>
            <person name="Bamford D.H."/>
        </authorList>
    </citation>
    <scope>NUCLEOTIDE SEQUENCE</scope>
    <source>
        <strain evidence="2">JI20-1</strain>
    </source>
</reference>
<dbReference type="STRING" id="1407499.HHUB_2377"/>
<proteinExistence type="predicted"/>
<dbReference type="AlphaFoldDB" id="A0A0U5H365"/>
<dbReference type="KEGG" id="hhb:Hhub_2377"/>
<accession>A0A0U5H365</accession>
<dbReference type="RefSeq" id="WP_059056783.1">
    <property type="nucleotide sequence ID" value="NZ_CEML01000001.1"/>
</dbReference>
<dbReference type="EMBL" id="LN831302">
    <property type="protein sequence ID" value="CQH56410.1"/>
    <property type="molecule type" value="Genomic_DNA"/>
</dbReference>
<protein>
    <submittedName>
        <fullName evidence="1">Uncharacterized protein</fullName>
    </submittedName>
</protein>
<evidence type="ECO:0000313" key="2">
    <source>
        <dbReference type="Proteomes" id="UP000066737"/>
    </source>
</evidence>
<organism evidence="1 2">
    <name type="scientific">Halobacterium hubeiense</name>
    <dbReference type="NCBI Taxonomy" id="1407499"/>
    <lineage>
        <taxon>Archaea</taxon>
        <taxon>Methanobacteriati</taxon>
        <taxon>Methanobacteriota</taxon>
        <taxon>Stenosarchaea group</taxon>
        <taxon>Halobacteria</taxon>
        <taxon>Halobacteriales</taxon>
        <taxon>Halobacteriaceae</taxon>
        <taxon>Halobacterium</taxon>
    </lineage>
</organism>